<keyword evidence="1" id="KW-1133">Transmembrane helix</keyword>
<evidence type="ECO:0000256" key="1">
    <source>
        <dbReference type="SAM" id="Phobius"/>
    </source>
</evidence>
<reference evidence="2" key="1">
    <citation type="submission" date="2015-08" db="EMBL/GenBank/DDBJ databases">
        <authorList>
            <person name="Babu N.S."/>
            <person name="Beckwith C.J."/>
            <person name="Beseler K.G."/>
            <person name="Brison A."/>
            <person name="Carone J.V."/>
            <person name="Caskin T.P."/>
            <person name="Diamond M."/>
            <person name="Durham M.E."/>
            <person name="Foxe J.M."/>
            <person name="Go M."/>
            <person name="Henderson B.A."/>
            <person name="Jones I.B."/>
            <person name="McGettigan J.A."/>
            <person name="Micheletti S.J."/>
            <person name="Nasrallah M.E."/>
            <person name="Ortiz D."/>
            <person name="Piller C.R."/>
            <person name="Privatt S.R."/>
            <person name="Schneider S.L."/>
            <person name="Sharp S."/>
            <person name="Smith T.C."/>
            <person name="Stanton J.D."/>
            <person name="Ullery H.E."/>
            <person name="Wilson R.J."/>
            <person name="Serrano M.G."/>
            <person name="Buck G."/>
            <person name="Lee V."/>
            <person name="Wang Y."/>
            <person name="Carvalho R."/>
            <person name="Voegtly L."/>
            <person name="Shi R."/>
            <person name="Duckworth R."/>
            <person name="Johnson A."/>
            <person name="Loviza R."/>
            <person name="Walstead R."/>
            <person name="Shah Z."/>
            <person name="Kiflezghi M."/>
            <person name="Wade K."/>
            <person name="Ball S.L."/>
            <person name="Bradley K.W."/>
            <person name="Asai D.J."/>
            <person name="Bowman C.A."/>
            <person name="Russell D.A."/>
            <person name="Pope W.H."/>
            <person name="Jacobs-Sera D."/>
            <person name="Hendrix R.W."/>
            <person name="Hatfull G.F."/>
        </authorList>
    </citation>
    <scope>NUCLEOTIDE SEQUENCE</scope>
</reference>
<evidence type="ECO:0000313" key="2">
    <source>
        <dbReference type="EMBL" id="CUR61226.1"/>
    </source>
</evidence>
<organism evidence="2">
    <name type="scientific">metagenome</name>
    <dbReference type="NCBI Taxonomy" id="256318"/>
    <lineage>
        <taxon>unclassified sequences</taxon>
        <taxon>metagenomes</taxon>
    </lineage>
</organism>
<sequence length="96" mass="10424">MAAATWAAWAAWTSDRPSSTQLHTARPPLQRGPCWAFRRPPAQACRLPLWICQNLFRPDQAPVVNVGAAALIVLSVIPIWLPQELAGADESVAAAR</sequence>
<name>A0A2P2CGW9_9ZZZZ</name>
<proteinExistence type="predicted"/>
<dbReference type="EMBL" id="CZKB01000017">
    <property type="protein sequence ID" value="CUR61226.1"/>
    <property type="molecule type" value="Genomic_DNA"/>
</dbReference>
<feature type="transmembrane region" description="Helical" evidence="1">
    <location>
        <begin position="63"/>
        <end position="81"/>
    </location>
</feature>
<keyword evidence="1" id="KW-0472">Membrane</keyword>
<accession>A0A2P2CGW9</accession>
<dbReference type="AlphaFoldDB" id="A0A2P2CGW9"/>
<keyword evidence="1" id="KW-0812">Transmembrane</keyword>
<gene>
    <name evidence="2" type="ORF">NOCA1240329</name>
</gene>
<protein>
    <submittedName>
        <fullName evidence="2">Uncharacterized protein</fullName>
    </submittedName>
</protein>